<evidence type="ECO:0000313" key="2">
    <source>
        <dbReference type="EMBL" id="EMS52531.1"/>
    </source>
</evidence>
<reference evidence="2" key="1">
    <citation type="journal article" date="2013" name="Nature">
        <title>Draft genome of the wheat A-genome progenitor Triticum urartu.</title>
        <authorList>
            <person name="Ling H.Q."/>
            <person name="Zhao S."/>
            <person name="Liu D."/>
            <person name="Wang J."/>
            <person name="Sun H."/>
            <person name="Zhang C."/>
            <person name="Fan H."/>
            <person name="Li D."/>
            <person name="Dong L."/>
            <person name="Tao Y."/>
            <person name="Gao C."/>
            <person name="Wu H."/>
            <person name="Li Y."/>
            <person name="Cui Y."/>
            <person name="Guo X."/>
            <person name="Zheng S."/>
            <person name="Wang B."/>
            <person name="Yu K."/>
            <person name="Liang Q."/>
            <person name="Yang W."/>
            <person name="Lou X."/>
            <person name="Chen J."/>
            <person name="Feng M."/>
            <person name="Jian J."/>
            <person name="Zhang X."/>
            <person name="Luo G."/>
            <person name="Jiang Y."/>
            <person name="Liu J."/>
            <person name="Wang Z."/>
            <person name="Sha Y."/>
            <person name="Zhang B."/>
            <person name="Wu H."/>
            <person name="Tang D."/>
            <person name="Shen Q."/>
            <person name="Xue P."/>
            <person name="Zou S."/>
            <person name="Wang X."/>
            <person name="Liu X."/>
            <person name="Wang F."/>
            <person name="Yang Y."/>
            <person name="An X."/>
            <person name="Dong Z."/>
            <person name="Zhang K."/>
            <person name="Zhang X."/>
            <person name="Luo M.C."/>
            <person name="Dvorak J."/>
            <person name="Tong Y."/>
            <person name="Wang J."/>
            <person name="Yang H."/>
            <person name="Li Z."/>
            <person name="Wang D."/>
            <person name="Zhang A."/>
            <person name="Wang J."/>
        </authorList>
    </citation>
    <scope>NUCLEOTIDE SEQUENCE</scope>
</reference>
<feature type="region of interest" description="Disordered" evidence="1">
    <location>
        <begin position="61"/>
        <end position="80"/>
    </location>
</feature>
<gene>
    <name evidence="2" type="ORF">TRIUR3_34694</name>
</gene>
<feature type="compositionally biased region" description="Polar residues" evidence="1">
    <location>
        <begin position="70"/>
        <end position="80"/>
    </location>
</feature>
<evidence type="ECO:0000256" key="1">
    <source>
        <dbReference type="SAM" id="MobiDB-lite"/>
    </source>
</evidence>
<proteinExistence type="predicted"/>
<sequence>MTNNDNDMGGEGYDSMVTQTFKSENEAYKFYLGKTPGKSSRQTKMTRGTQTLSLGPSVHYESVRARKPPRSNTFIQFNNE</sequence>
<dbReference type="AlphaFoldDB" id="M7YZD4"/>
<dbReference type="EMBL" id="KD206569">
    <property type="protein sequence ID" value="EMS52531.1"/>
    <property type="molecule type" value="Genomic_DNA"/>
</dbReference>
<name>M7YZD4_TRIUA</name>
<dbReference type="OMA" id="MTNNDND"/>
<accession>M7YZD4</accession>
<protein>
    <submittedName>
        <fullName evidence="2">Uncharacterized protein</fullName>
    </submittedName>
</protein>
<organism evidence="2">
    <name type="scientific">Triticum urartu</name>
    <name type="common">Red wild einkorn</name>
    <name type="synonym">Crithodium urartu</name>
    <dbReference type="NCBI Taxonomy" id="4572"/>
    <lineage>
        <taxon>Eukaryota</taxon>
        <taxon>Viridiplantae</taxon>
        <taxon>Streptophyta</taxon>
        <taxon>Embryophyta</taxon>
        <taxon>Tracheophyta</taxon>
        <taxon>Spermatophyta</taxon>
        <taxon>Magnoliopsida</taxon>
        <taxon>Liliopsida</taxon>
        <taxon>Poales</taxon>
        <taxon>Poaceae</taxon>
        <taxon>BOP clade</taxon>
        <taxon>Pooideae</taxon>
        <taxon>Triticodae</taxon>
        <taxon>Triticeae</taxon>
        <taxon>Triticinae</taxon>
        <taxon>Triticum</taxon>
    </lineage>
</organism>